<dbReference type="Proteomes" id="UP000008064">
    <property type="component" value="Unassembled WGS sequence"/>
</dbReference>
<dbReference type="EMBL" id="GL945433">
    <property type="protein sequence ID" value="EGO25791.1"/>
    <property type="molecule type" value="Genomic_DNA"/>
</dbReference>
<feature type="compositionally biased region" description="Basic and acidic residues" evidence="1">
    <location>
        <begin position="1"/>
        <end position="12"/>
    </location>
</feature>
<protein>
    <submittedName>
        <fullName evidence="2">Uncharacterized protein</fullName>
    </submittedName>
</protein>
<proteinExistence type="predicted"/>
<gene>
    <name evidence="2" type="ORF">SERLADRAFT_466411</name>
</gene>
<dbReference type="HOGENOM" id="CLU_116414_1_0_1"/>
<organism>
    <name type="scientific">Serpula lacrymans var. lacrymans (strain S7.9)</name>
    <name type="common">Dry rot fungus</name>
    <dbReference type="NCBI Taxonomy" id="578457"/>
    <lineage>
        <taxon>Eukaryota</taxon>
        <taxon>Fungi</taxon>
        <taxon>Dikarya</taxon>
        <taxon>Basidiomycota</taxon>
        <taxon>Agaricomycotina</taxon>
        <taxon>Agaricomycetes</taxon>
        <taxon>Agaricomycetidae</taxon>
        <taxon>Boletales</taxon>
        <taxon>Coniophorineae</taxon>
        <taxon>Serpulaceae</taxon>
        <taxon>Serpula</taxon>
    </lineage>
</organism>
<feature type="region of interest" description="Disordered" evidence="1">
    <location>
        <begin position="1"/>
        <end position="74"/>
    </location>
</feature>
<dbReference type="RefSeq" id="XP_007317913.1">
    <property type="nucleotide sequence ID" value="XM_007317851.1"/>
</dbReference>
<feature type="compositionally biased region" description="Polar residues" evidence="1">
    <location>
        <begin position="42"/>
        <end position="52"/>
    </location>
</feature>
<sequence length="148" mass="16239">MQLFNSHHDSDTHTANGPPPQRISSIFRGRSRSPPRDGLDITGTNGYNSYTNFFRRPSPTRSSGTSTVDSRIDKEPTIMAARKKVADAESAEKAADRALLEARTAAKAAKEHVKLLEREVLEDARRAKAKQAEAKNVSKSARSLGRHG</sequence>
<dbReference type="KEGG" id="sla:SERLADRAFT_466411"/>
<evidence type="ECO:0000256" key="1">
    <source>
        <dbReference type="SAM" id="MobiDB-lite"/>
    </source>
</evidence>
<name>F8NU25_SERL9</name>
<dbReference type="AlphaFoldDB" id="F8NU25"/>
<evidence type="ECO:0000313" key="2">
    <source>
        <dbReference type="EMBL" id="EGO25791.1"/>
    </source>
</evidence>
<accession>F8NU25</accession>
<feature type="region of interest" description="Disordered" evidence="1">
    <location>
        <begin position="127"/>
        <end position="148"/>
    </location>
</feature>
<dbReference type="GeneID" id="18819064"/>
<feature type="compositionally biased region" description="Low complexity" evidence="1">
    <location>
        <begin position="55"/>
        <end position="67"/>
    </location>
</feature>
<reference evidence="2" key="1">
    <citation type="submission" date="2011-04" db="EMBL/GenBank/DDBJ databases">
        <title>Evolution of plant cell wall degrading machinery underlies the functional diversity of forest fungi.</title>
        <authorList>
            <consortium name="US DOE Joint Genome Institute (JGI-PGF)"/>
            <person name="Eastwood D.C."/>
            <person name="Floudas D."/>
            <person name="Binder M."/>
            <person name="Majcherczyk A."/>
            <person name="Schneider P."/>
            <person name="Aerts A."/>
            <person name="Asiegbu F.O."/>
            <person name="Baker S.E."/>
            <person name="Barry K."/>
            <person name="Bendiksby M."/>
            <person name="Blumentritt M."/>
            <person name="Coutinho P.M."/>
            <person name="Cullen D."/>
            <person name="Cullen D."/>
            <person name="Gathman A."/>
            <person name="Goodell B."/>
            <person name="Henrissat B."/>
            <person name="Ihrmark K."/>
            <person name="Kauserud H."/>
            <person name="Kohler A."/>
            <person name="LaButti K."/>
            <person name="Lapidus A."/>
            <person name="Lavin J.L."/>
            <person name="Lee Y.-H."/>
            <person name="Lindquist E."/>
            <person name="Lilly W."/>
            <person name="Lucas S."/>
            <person name="Morin E."/>
            <person name="Murat C."/>
            <person name="Oguiza J.A."/>
            <person name="Park J."/>
            <person name="Pisabarro A.G."/>
            <person name="Riley R."/>
            <person name="Rosling A."/>
            <person name="Salamov A."/>
            <person name="Schmidt O."/>
            <person name="Schmutz J."/>
            <person name="Skrede I."/>
            <person name="Stenlid J."/>
            <person name="Wiebenga A."/>
            <person name="Xie X."/>
            <person name="Kues U."/>
            <person name="Hibbett D.S."/>
            <person name="Hoffmeister D."/>
            <person name="Hogberg N."/>
            <person name="Martin F."/>
            <person name="Grigoriev I.V."/>
            <person name="Watkinson S.C."/>
        </authorList>
    </citation>
    <scope>NUCLEOTIDE SEQUENCE</scope>
    <source>
        <strain evidence="2">S7.9</strain>
    </source>
</reference>